<proteinExistence type="predicted"/>
<evidence type="ECO:0000313" key="2">
    <source>
        <dbReference type="Proteomes" id="UP000554235"/>
    </source>
</evidence>
<dbReference type="EMBL" id="JAADYS010000173">
    <property type="protein sequence ID" value="KAF4471719.1"/>
    <property type="molecule type" value="Genomic_DNA"/>
</dbReference>
<gene>
    <name evidence="1" type="ORF">FALBO_1359</name>
</gene>
<organism evidence="1 2">
    <name type="scientific">Fusarium albosuccineum</name>
    <dbReference type="NCBI Taxonomy" id="1237068"/>
    <lineage>
        <taxon>Eukaryota</taxon>
        <taxon>Fungi</taxon>
        <taxon>Dikarya</taxon>
        <taxon>Ascomycota</taxon>
        <taxon>Pezizomycotina</taxon>
        <taxon>Sordariomycetes</taxon>
        <taxon>Hypocreomycetidae</taxon>
        <taxon>Hypocreales</taxon>
        <taxon>Nectriaceae</taxon>
        <taxon>Fusarium</taxon>
        <taxon>Fusarium decemcellulare species complex</taxon>
    </lineage>
</organism>
<dbReference type="Proteomes" id="UP000554235">
    <property type="component" value="Unassembled WGS sequence"/>
</dbReference>
<comment type="caution">
    <text evidence="1">The sequence shown here is derived from an EMBL/GenBank/DDBJ whole genome shotgun (WGS) entry which is preliminary data.</text>
</comment>
<evidence type="ECO:0000313" key="1">
    <source>
        <dbReference type="EMBL" id="KAF4471719.1"/>
    </source>
</evidence>
<dbReference type="AlphaFoldDB" id="A0A8H4LLE3"/>
<sequence length="189" mass="21391">MLSDELSVLLQVIKGCNVLLPDTVTHQKAAACFFWNVMYHSGSIEVEETWPLSATAKQSLLAQTQKTFEDEAQQLLKNARMCILAPGRRPRRLSMASNGVGLSQAIFYVKDMFFSIEAIVQILAHIHCEYYGEWFRWTESLLCGGPRRINGPHRFQDLVALLIMHLDNVDDIEGILDNAHGFIGLNWRG</sequence>
<keyword evidence="2" id="KW-1185">Reference proteome</keyword>
<accession>A0A8H4LLE3</accession>
<name>A0A8H4LLE3_9HYPO</name>
<protein>
    <submittedName>
        <fullName evidence="1">Uncharacterized protein</fullName>
    </submittedName>
</protein>
<reference evidence="1 2" key="1">
    <citation type="submission" date="2020-01" db="EMBL/GenBank/DDBJ databases">
        <title>Identification and distribution of gene clusters putatively required for synthesis of sphingolipid metabolism inhibitors in phylogenetically diverse species of the filamentous fungus Fusarium.</title>
        <authorList>
            <person name="Kim H.-S."/>
            <person name="Busman M."/>
            <person name="Brown D.W."/>
            <person name="Divon H."/>
            <person name="Uhlig S."/>
            <person name="Proctor R.H."/>
        </authorList>
    </citation>
    <scope>NUCLEOTIDE SEQUENCE [LARGE SCALE GENOMIC DNA]</scope>
    <source>
        <strain evidence="1 2">NRRL 20459</strain>
    </source>
</reference>